<feature type="compositionally biased region" description="Basic residues" evidence="7">
    <location>
        <begin position="188"/>
        <end position="199"/>
    </location>
</feature>
<dbReference type="GO" id="GO:0070740">
    <property type="term" value="F:tubulin-glutamic acid ligase activity"/>
    <property type="evidence" value="ECO:0007669"/>
    <property type="project" value="TreeGrafter"/>
</dbReference>
<feature type="region of interest" description="Disordered" evidence="7">
    <location>
        <begin position="1"/>
        <end position="24"/>
    </location>
</feature>
<gene>
    <name evidence="8" type="ORF">APLA_LOCUS12904</name>
</gene>
<keyword evidence="3" id="KW-0547">Nucleotide-binding</keyword>
<keyword evidence="4" id="KW-0067">ATP-binding</keyword>
<dbReference type="PROSITE" id="PS51221">
    <property type="entry name" value="TTL"/>
    <property type="match status" value="1"/>
</dbReference>
<feature type="region of interest" description="Disordered" evidence="7">
    <location>
        <begin position="160"/>
        <end position="217"/>
    </location>
</feature>
<comment type="catalytic activity">
    <reaction evidence="6">
        <text>L-glutamyl-[protein] + L-glutamate + ATP = gamma-L-glutamyl-L-glutamyl-[protein] + ADP + phosphate + H(+)</text>
        <dbReference type="Rhea" id="RHEA:60144"/>
        <dbReference type="Rhea" id="RHEA-COMP:10208"/>
        <dbReference type="Rhea" id="RHEA-COMP:15517"/>
        <dbReference type="ChEBI" id="CHEBI:15378"/>
        <dbReference type="ChEBI" id="CHEBI:29973"/>
        <dbReference type="ChEBI" id="CHEBI:29985"/>
        <dbReference type="ChEBI" id="CHEBI:30616"/>
        <dbReference type="ChEBI" id="CHEBI:43474"/>
        <dbReference type="ChEBI" id="CHEBI:143622"/>
        <dbReference type="ChEBI" id="CHEBI:456216"/>
    </reaction>
    <physiologicalReaction direction="left-to-right" evidence="6">
        <dbReference type="Rhea" id="RHEA:60145"/>
    </physiologicalReaction>
</comment>
<comment type="similarity">
    <text evidence="1">Belongs to the tubulin--tyrosine ligase family.</text>
</comment>
<evidence type="ECO:0000256" key="7">
    <source>
        <dbReference type="SAM" id="MobiDB-lite"/>
    </source>
</evidence>
<dbReference type="EMBL" id="CADEBD010000344">
    <property type="protein sequence ID" value="CAB3249459.1"/>
    <property type="molecule type" value="Genomic_DNA"/>
</dbReference>
<evidence type="ECO:0000313" key="8">
    <source>
        <dbReference type="EMBL" id="CAB3249459.1"/>
    </source>
</evidence>
<organism evidence="8 9">
    <name type="scientific">Arctia plantaginis</name>
    <name type="common">Wood tiger moth</name>
    <name type="synonym">Phalaena plantaginis</name>
    <dbReference type="NCBI Taxonomy" id="874455"/>
    <lineage>
        <taxon>Eukaryota</taxon>
        <taxon>Metazoa</taxon>
        <taxon>Ecdysozoa</taxon>
        <taxon>Arthropoda</taxon>
        <taxon>Hexapoda</taxon>
        <taxon>Insecta</taxon>
        <taxon>Pterygota</taxon>
        <taxon>Neoptera</taxon>
        <taxon>Endopterygota</taxon>
        <taxon>Lepidoptera</taxon>
        <taxon>Glossata</taxon>
        <taxon>Ditrysia</taxon>
        <taxon>Noctuoidea</taxon>
        <taxon>Erebidae</taxon>
        <taxon>Arctiinae</taxon>
        <taxon>Arctia</taxon>
    </lineage>
</organism>
<protein>
    <recommendedName>
        <fullName evidence="5">Tubulin--tyrosine ligase-like protein 5</fullName>
    </recommendedName>
</protein>
<dbReference type="SUPFAM" id="SSF56059">
    <property type="entry name" value="Glutathione synthetase ATP-binding domain-like"/>
    <property type="match status" value="1"/>
</dbReference>
<sequence length="1132" mass="126336">MRKNEDDTPLQDKETEGSITDWISGGPMGSKTAVLVFRSCVLASRTPSMESTTKTIGNNTGTTILLNKAKNMARRLVAEPHAFSMRPKHIMHDVMETFGNTNKFNGQAYVVQHVSDSNIAESVIVEEQGHEAVEHKRDIDDVLNDLSKITLKKHLNIENTTANIKPPEEPPPPSVATTVIDNKEEKKGKRTKGKHKRKNSQQVVRTASPGDDSDDSSHLLIKEVESVKVLESSCMPARILKITYKLINTETKLLHRLLQAHGLQETVSEAKDFNLLWSGLHPKPDVLRTLASYQRVNHFPRTVLTALLKGHGLEKAKEGATDWHLLWSFFSIPVEIYQSLKEYQRVNHFPSSSPGETLVTALLDGHGLLKAHEESPDWTLMWSVFCIPVAVLQELKEYQKVNHLPRSYELTRKDKLFKNIEKMQYFRGLKQFDFIPTTFLMPAEYKELCSTHYRTKGPWIVKPAASSRGRGIYIVNAPEQIPKGENVVVAKYIDKPLLIGGHKCDLRLYVCLTSIDPLLIYLYEEGLVRFATVKYDKTNKNLWNPCMHLCNYSINKYHTDYIKCDDPNAGNIGHKWTLSALLRHLRKQGRNTTALMVAIEDLVIKSILSSAQTITAAARVFVPNFFNCFELFGYDILVDDMLKPWLIEINLSPSLACDSPLDARVKSALLADTLTLVGLPAVPMSKADSAERSTSLKMRIGACRRVHSAENVFVRGKRTGSEGGSGGQAAGGGGAGAAVGPGAGVGAGAGVGSGASSLAALTGEELRLVRAVRAQYGRRGGFVRIFPSQDSWQKYSQYLDPVTGIPVCSTSLNNNMPYQVVQHNYNLLVHSHVLPHFQHATVATSLTDTPQRLKRYEAVSITCQAPAVWLGEQSPQHHDTRRAKELVKRQLLDGMKLTMGEGRRAFGLFLTHVLKRVSSPSNELAVAHAALVLRFLKRAASTLRMPYNVKGPPTKMCDKDRCAVIAKQLNDFLYMYYRETDLYTDSEDKEGCVSNIHFAQFLYSASEADLEDVLLLQLKMENYQTTFLGDPRNMFCVDLPPAKLCVEPPARHTLLKHLAWLSPINTRKYRYEWACWIANAAKMGPSLEASTRETDDSSELPPPSPTSNSDVVVKDSLKEEKPLTQALRYARS</sequence>
<name>A0A8S1AS67_ARCPL</name>
<dbReference type="Pfam" id="PF03133">
    <property type="entry name" value="TTL"/>
    <property type="match status" value="1"/>
</dbReference>
<dbReference type="Gene3D" id="3.30.470.20">
    <property type="entry name" value="ATP-grasp fold, B domain"/>
    <property type="match status" value="1"/>
</dbReference>
<dbReference type="PANTHER" id="PTHR12241:SF145">
    <property type="entry name" value="TUBULIN POLYGLUTAMYLASE TTLL5"/>
    <property type="match status" value="1"/>
</dbReference>
<evidence type="ECO:0000256" key="3">
    <source>
        <dbReference type="ARBA" id="ARBA00022741"/>
    </source>
</evidence>
<dbReference type="GO" id="GO:0015631">
    <property type="term" value="F:tubulin binding"/>
    <property type="evidence" value="ECO:0007669"/>
    <property type="project" value="TreeGrafter"/>
</dbReference>
<proteinExistence type="inferred from homology"/>
<dbReference type="AlphaFoldDB" id="A0A8S1AS67"/>
<dbReference type="OrthoDB" id="5402602at2759"/>
<evidence type="ECO:0000256" key="5">
    <source>
        <dbReference type="ARBA" id="ARBA00041448"/>
    </source>
</evidence>
<dbReference type="PANTHER" id="PTHR12241">
    <property type="entry name" value="TUBULIN POLYGLUTAMYLASE"/>
    <property type="match status" value="1"/>
</dbReference>
<dbReference type="GO" id="GO:0005524">
    <property type="term" value="F:ATP binding"/>
    <property type="evidence" value="ECO:0007669"/>
    <property type="project" value="UniProtKB-KW"/>
</dbReference>
<dbReference type="GO" id="GO:0036064">
    <property type="term" value="C:ciliary basal body"/>
    <property type="evidence" value="ECO:0007669"/>
    <property type="project" value="TreeGrafter"/>
</dbReference>
<comment type="caution">
    <text evidence="8">The sequence shown here is derived from an EMBL/GenBank/DDBJ whole genome shotgun (WGS) entry which is preliminary data.</text>
</comment>
<evidence type="ECO:0000256" key="6">
    <source>
        <dbReference type="ARBA" id="ARBA00049274"/>
    </source>
</evidence>
<keyword evidence="2" id="KW-0436">Ligase</keyword>
<evidence type="ECO:0000256" key="4">
    <source>
        <dbReference type="ARBA" id="ARBA00022840"/>
    </source>
</evidence>
<feature type="region of interest" description="Disordered" evidence="7">
    <location>
        <begin position="1087"/>
        <end position="1117"/>
    </location>
</feature>
<feature type="compositionally biased region" description="Basic and acidic residues" evidence="7">
    <location>
        <begin position="1"/>
        <end position="16"/>
    </location>
</feature>
<dbReference type="InterPro" id="IPR004344">
    <property type="entry name" value="TTL/TTLL_fam"/>
</dbReference>
<reference evidence="8 9" key="1">
    <citation type="submission" date="2020-04" db="EMBL/GenBank/DDBJ databases">
        <authorList>
            <person name="Wallbank WR R."/>
            <person name="Pardo Diaz C."/>
            <person name="Kozak K."/>
            <person name="Martin S."/>
            <person name="Jiggins C."/>
            <person name="Moest M."/>
            <person name="Warren A I."/>
            <person name="Byers J.R.P. K."/>
            <person name="Montejo-Kovacevich G."/>
            <person name="Yen C E."/>
        </authorList>
    </citation>
    <scope>NUCLEOTIDE SEQUENCE [LARGE SCALE GENOMIC DNA]</scope>
</reference>
<dbReference type="GO" id="GO:0000226">
    <property type="term" value="P:microtubule cytoskeleton organization"/>
    <property type="evidence" value="ECO:0007669"/>
    <property type="project" value="TreeGrafter"/>
</dbReference>
<evidence type="ECO:0000313" key="9">
    <source>
        <dbReference type="Proteomes" id="UP000494256"/>
    </source>
</evidence>
<evidence type="ECO:0000256" key="1">
    <source>
        <dbReference type="ARBA" id="ARBA00006820"/>
    </source>
</evidence>
<dbReference type="Proteomes" id="UP000494256">
    <property type="component" value="Unassembled WGS sequence"/>
</dbReference>
<evidence type="ECO:0000256" key="2">
    <source>
        <dbReference type="ARBA" id="ARBA00022598"/>
    </source>
</evidence>
<accession>A0A8S1AS67</accession>